<dbReference type="InterPro" id="IPR011051">
    <property type="entry name" value="RmlC_Cupin_sf"/>
</dbReference>
<dbReference type="AlphaFoldDB" id="A0A147ES05"/>
<evidence type="ECO:0000259" key="1">
    <source>
        <dbReference type="Pfam" id="PF07883"/>
    </source>
</evidence>
<sequence length="101" mass="11029">MSSDAHGTGSTGEVQLENEFFRVTRWTIEAGGAIPMHRHDFEYVVVPLVTDTMHVIAADGSEIVAELAFGQSYTRPAGSEHRVENRGDGAPIVFVETERLA</sequence>
<dbReference type="Gene3D" id="2.60.120.10">
    <property type="entry name" value="Jelly Rolls"/>
    <property type="match status" value="1"/>
</dbReference>
<comment type="caution">
    <text evidence="2">The sequence shown here is derived from an EMBL/GenBank/DDBJ whole genome shotgun (WGS) entry which is preliminary data.</text>
</comment>
<gene>
    <name evidence="2" type="ORF">NS354_01060</name>
</gene>
<feature type="domain" description="Cupin type-2" evidence="1">
    <location>
        <begin position="25"/>
        <end position="95"/>
    </location>
</feature>
<dbReference type="Pfam" id="PF07883">
    <property type="entry name" value="Cupin_2"/>
    <property type="match status" value="1"/>
</dbReference>
<dbReference type="InterPro" id="IPR014710">
    <property type="entry name" value="RmlC-like_jellyroll"/>
</dbReference>
<keyword evidence="3" id="KW-1185">Reference proteome</keyword>
<dbReference type="PATRIC" id="fig|1079994.3.peg.2332"/>
<dbReference type="OrthoDB" id="9800684at2"/>
<dbReference type="RefSeq" id="WP_058592774.1">
    <property type="nucleotide sequence ID" value="NZ_LDRK01000008.1"/>
</dbReference>
<dbReference type="EMBL" id="LDRK01000008">
    <property type="protein sequence ID" value="KTR87216.1"/>
    <property type="molecule type" value="Genomic_DNA"/>
</dbReference>
<dbReference type="SUPFAM" id="SSF51182">
    <property type="entry name" value="RmlC-like cupins"/>
    <property type="match status" value="1"/>
</dbReference>
<evidence type="ECO:0000313" key="3">
    <source>
        <dbReference type="Proteomes" id="UP000070810"/>
    </source>
</evidence>
<dbReference type="Proteomes" id="UP000070810">
    <property type="component" value="Unassembled WGS sequence"/>
</dbReference>
<protein>
    <submittedName>
        <fullName evidence="2">Cupin</fullName>
    </submittedName>
</protein>
<name>A0A147ES05_9MICO</name>
<organism evidence="2 3">
    <name type="scientific">Leucobacter chromiiresistens</name>
    <dbReference type="NCBI Taxonomy" id="1079994"/>
    <lineage>
        <taxon>Bacteria</taxon>
        <taxon>Bacillati</taxon>
        <taxon>Actinomycetota</taxon>
        <taxon>Actinomycetes</taxon>
        <taxon>Micrococcales</taxon>
        <taxon>Microbacteriaceae</taxon>
        <taxon>Leucobacter</taxon>
    </lineage>
</organism>
<evidence type="ECO:0000313" key="2">
    <source>
        <dbReference type="EMBL" id="KTR87216.1"/>
    </source>
</evidence>
<accession>A0A147ES05</accession>
<dbReference type="InterPro" id="IPR013096">
    <property type="entry name" value="Cupin_2"/>
</dbReference>
<reference evidence="2 3" key="1">
    <citation type="journal article" date="2016" name="Front. Microbiol.">
        <title>Genomic Resource of Rice Seed Associated Bacteria.</title>
        <authorList>
            <person name="Midha S."/>
            <person name="Bansal K."/>
            <person name="Sharma S."/>
            <person name="Kumar N."/>
            <person name="Patil P.P."/>
            <person name="Chaudhry V."/>
            <person name="Patil P.B."/>
        </authorList>
    </citation>
    <scope>NUCLEOTIDE SEQUENCE [LARGE SCALE GENOMIC DNA]</scope>
    <source>
        <strain evidence="2 3">NS354</strain>
    </source>
</reference>
<proteinExistence type="predicted"/>